<evidence type="ECO:0000313" key="4">
    <source>
        <dbReference type="EMBL" id="UTW12931.1"/>
    </source>
</evidence>
<sequence>MSARDLALNLLIKARNLASKPLAGFRDEVQETGEQAEQLGESLDKTVTQTDKFGNQLTEVDKAGGRFIDTSGRMREANGRYVKSAELAHRGTGRFRDDLKDVDRQADKTATGLGKLKKRIGALFVGGVATAGLANLFGGALRSSAAFERQMNKVEAVTAASAEQMRQLTAAAEEAGATTQYTATQAGQGLEILARAGYNAQQSIGLLPTLLAVATAESLGLEEAAGLVSDTLSVMQLEVEKGGMAADVLALGSSLANTKMVDLGNAISYTGSQARARGLDLQQLTAVLDVLGKHALRGERAGTGLRAILAQLEDPASKASKELTKLGIPTGNFIEMIDALAKTGDRGKAAINAFGIEAGPALRALLAEGSEGIREFEAELRNADGAAKKMADTATDDLTGAWTGFGSAWDALRKILTNPLLVPLATEVGQLTAKMRELAADGSLRVFGEGLSFTLTRLSGAIQVIYNTVTFAIKGIGTFVSAVVFEIARTELALAKILNRLGIVADETVKKLEIEVGALGAVVENFARQGQQDLDDMGQGWRRLTGQVELSASESTAAQQTLQQETQNTGAAAKQAGEDAKAGADVAKAAAAELVTAFTDARTEGESTQAALQSLFENLNTASPDSIQVLGLALDQLRESGALTDAQIREGLAKTLSTLSTEQLAEFKQNAKQAFKEGEQGARSMALVVNSVLDASLIKLGVDVEEVRTGINRTGREAVQSFGTVVEQLQAAGIQGKEAAGIIRASFEKAFNQIENKAALDQLKAQLVASLKAGQISAQEYYTALAAIEQKYKELKATAEDSMFSQVKSLKGAEDQARKTARAVGDQAQSTADDTRQTQRNTDAQDKNTESVKRRSSAFTLAGLSVDELAAKSDALGRAAEAALMRIKTAQNGVDVRPFADAWWEADDSMKRLLAQYDKQQAAAQRMVASLQAGGAEAGRLAQQGTRALQGFTLLGEQDLSPLRHALNAARQTADQLTGSLSSTVAGLRDELDQLKGDTAAIDQRRYQSRLAELNTALADARARNNQAAVREAQEAIRLLQQANQLRQRQAQSTPARTGQATNLGGIPTASPQISNNTVTLQFSSRGQNYAINTDDAAAQALLERLADVGAVTR</sequence>
<dbReference type="NCBIfam" id="TIGR01760">
    <property type="entry name" value="tape_meas_TP901"/>
    <property type="match status" value="1"/>
</dbReference>
<evidence type="ECO:0000259" key="3">
    <source>
        <dbReference type="Pfam" id="PF10145"/>
    </source>
</evidence>
<name>A0ABY5HKL5_9GAMM</name>
<feature type="region of interest" description="Disordered" evidence="2">
    <location>
        <begin position="1048"/>
        <end position="1073"/>
    </location>
</feature>
<feature type="compositionally biased region" description="Low complexity" evidence="2">
    <location>
        <begin position="555"/>
        <end position="575"/>
    </location>
</feature>
<evidence type="ECO:0000256" key="1">
    <source>
        <dbReference type="ARBA" id="ARBA00022612"/>
    </source>
</evidence>
<feature type="region of interest" description="Disordered" evidence="2">
    <location>
        <begin position="555"/>
        <end position="576"/>
    </location>
</feature>
<reference evidence="4" key="1">
    <citation type="submission" date="2021-04" db="EMBL/GenBank/DDBJ databases">
        <title>Oceanospirillales bacteria with DddD are important DMSP degraders in coastal seawater.</title>
        <authorList>
            <person name="Liu J."/>
        </authorList>
    </citation>
    <scope>NUCLEOTIDE SEQUENCE</scope>
    <source>
        <strain evidence="4">D13-1</strain>
    </source>
</reference>
<accession>A0ABY5HKL5</accession>
<dbReference type="Pfam" id="PF10145">
    <property type="entry name" value="PhageMin_Tail"/>
    <property type="match status" value="1"/>
</dbReference>
<evidence type="ECO:0000256" key="2">
    <source>
        <dbReference type="SAM" id="MobiDB-lite"/>
    </source>
</evidence>
<keyword evidence="5" id="KW-1185">Reference proteome</keyword>
<dbReference type="PANTHER" id="PTHR37813:SF1">
    <property type="entry name" value="FELS-2 PROPHAGE PROTEIN"/>
    <property type="match status" value="1"/>
</dbReference>
<protein>
    <submittedName>
        <fullName evidence="4">Phage tail tape measure protein</fullName>
    </submittedName>
</protein>
<feature type="region of interest" description="Disordered" evidence="2">
    <location>
        <begin position="816"/>
        <end position="852"/>
    </location>
</feature>
<keyword evidence="1" id="KW-1188">Viral release from host cell</keyword>
<dbReference type="RefSeq" id="WP_255855075.1">
    <property type="nucleotide sequence ID" value="NZ_CP073347.1"/>
</dbReference>
<gene>
    <name evidence="4" type="ORF">KDW95_04455</name>
</gene>
<proteinExistence type="predicted"/>
<dbReference type="InterPro" id="IPR010090">
    <property type="entry name" value="Phage_tape_meas"/>
</dbReference>
<evidence type="ECO:0000313" key="5">
    <source>
        <dbReference type="Proteomes" id="UP001058461"/>
    </source>
</evidence>
<dbReference type="EMBL" id="CP073347">
    <property type="protein sequence ID" value="UTW12931.1"/>
    <property type="molecule type" value="Genomic_DNA"/>
</dbReference>
<feature type="compositionally biased region" description="Basic and acidic residues" evidence="2">
    <location>
        <begin position="833"/>
        <end position="852"/>
    </location>
</feature>
<feature type="compositionally biased region" description="Polar residues" evidence="2">
    <location>
        <begin position="1053"/>
        <end position="1063"/>
    </location>
</feature>
<feature type="domain" description="Phage tail tape measure protein" evidence="3">
    <location>
        <begin position="170"/>
        <end position="341"/>
    </location>
</feature>
<dbReference type="PANTHER" id="PTHR37813">
    <property type="entry name" value="FELS-2 PROPHAGE PROTEIN"/>
    <property type="match status" value="1"/>
</dbReference>
<organism evidence="4 5">
    <name type="scientific">Marinobacterium rhizophilum</name>
    <dbReference type="NCBI Taxonomy" id="420402"/>
    <lineage>
        <taxon>Bacteria</taxon>
        <taxon>Pseudomonadati</taxon>
        <taxon>Pseudomonadota</taxon>
        <taxon>Gammaproteobacteria</taxon>
        <taxon>Oceanospirillales</taxon>
        <taxon>Oceanospirillaceae</taxon>
        <taxon>Marinobacterium</taxon>
    </lineage>
</organism>
<dbReference type="Proteomes" id="UP001058461">
    <property type="component" value="Chromosome"/>
</dbReference>